<sequence length="455" mass="50720">MLPSAQLLTAPTSLADYKPTDISTTARSLISSGFLFLQVDRDLAKEERRMAERNVRPRSRPNEHEELWFSMPSSVTREQDQIRGPVESAYQATSNRHSVQRSLSPSRYPPVPSICTTTAINKPLPPSPEHEKKKRGPASLRSLIRRRPSSQLDPSHLQPELSQQHQRSSSANGNLAPDPAPYYYPQQSSRSMPNSPVAYAQNIPPPVVFARAHSAAAHYLDSEDPQRYQQQRAVSMNTFFDAGPPRARVRTFPESSTPSSATARDSISDRPRPHTWLSPTEPFEDASDFHLFVEATSGLTDSGLDVDTMSPNGRPRLQGSLFGRGRQNDVIPLPMQYAATSQTSQFHHTGGWQGMGYDYMPAQPAQPSYSQLVSSSALPRPDSFVQSQLTLNMNGINLELERLGLDENEDGPEDELPDYAQSQAEMSARRRAEATNRARELEARWNNARGSWRGS</sequence>
<dbReference type="EMBL" id="MU001747">
    <property type="protein sequence ID" value="KAF2800449.1"/>
    <property type="molecule type" value="Genomic_DNA"/>
</dbReference>
<accession>A0A6A6XVN8</accession>
<dbReference type="Proteomes" id="UP000799757">
    <property type="component" value="Unassembled WGS sequence"/>
</dbReference>
<feature type="region of interest" description="Disordered" evidence="1">
    <location>
        <begin position="49"/>
        <end position="198"/>
    </location>
</feature>
<feature type="region of interest" description="Disordered" evidence="1">
    <location>
        <begin position="240"/>
        <end position="280"/>
    </location>
</feature>
<evidence type="ECO:0000313" key="2">
    <source>
        <dbReference type="EMBL" id="KAF2800449.1"/>
    </source>
</evidence>
<evidence type="ECO:0000313" key="3">
    <source>
        <dbReference type="Proteomes" id="UP000799757"/>
    </source>
</evidence>
<keyword evidence="3" id="KW-1185">Reference proteome</keyword>
<name>A0A6A6XVN8_9PLEO</name>
<feature type="compositionally biased region" description="Basic and acidic residues" evidence="1">
    <location>
        <begin position="427"/>
        <end position="439"/>
    </location>
</feature>
<reference evidence="2" key="1">
    <citation type="journal article" date="2020" name="Stud. Mycol.">
        <title>101 Dothideomycetes genomes: a test case for predicting lifestyles and emergence of pathogens.</title>
        <authorList>
            <person name="Haridas S."/>
            <person name="Albert R."/>
            <person name="Binder M."/>
            <person name="Bloem J."/>
            <person name="Labutti K."/>
            <person name="Salamov A."/>
            <person name="Andreopoulos B."/>
            <person name="Baker S."/>
            <person name="Barry K."/>
            <person name="Bills G."/>
            <person name="Bluhm B."/>
            <person name="Cannon C."/>
            <person name="Castanera R."/>
            <person name="Culley D."/>
            <person name="Daum C."/>
            <person name="Ezra D."/>
            <person name="Gonzalez J."/>
            <person name="Henrissat B."/>
            <person name="Kuo A."/>
            <person name="Liang C."/>
            <person name="Lipzen A."/>
            <person name="Lutzoni F."/>
            <person name="Magnuson J."/>
            <person name="Mondo S."/>
            <person name="Nolan M."/>
            <person name="Ohm R."/>
            <person name="Pangilinan J."/>
            <person name="Park H.-J."/>
            <person name="Ramirez L."/>
            <person name="Alfaro M."/>
            <person name="Sun H."/>
            <person name="Tritt A."/>
            <person name="Yoshinaga Y."/>
            <person name="Zwiers L.-H."/>
            <person name="Turgeon B."/>
            <person name="Goodwin S."/>
            <person name="Spatafora J."/>
            <person name="Crous P."/>
            <person name="Grigoriev I."/>
        </authorList>
    </citation>
    <scope>NUCLEOTIDE SEQUENCE</scope>
    <source>
        <strain evidence="2">CBS 109.77</strain>
    </source>
</reference>
<feature type="region of interest" description="Disordered" evidence="1">
    <location>
        <begin position="407"/>
        <end position="439"/>
    </location>
</feature>
<feature type="compositionally biased region" description="Acidic residues" evidence="1">
    <location>
        <begin position="407"/>
        <end position="417"/>
    </location>
</feature>
<gene>
    <name evidence="2" type="ORF">K505DRAFT_228655</name>
</gene>
<dbReference type="OrthoDB" id="3795041at2759"/>
<feature type="compositionally biased region" description="Polar residues" evidence="1">
    <location>
        <begin position="90"/>
        <end position="105"/>
    </location>
</feature>
<feature type="region of interest" description="Disordered" evidence="1">
    <location>
        <begin position="300"/>
        <end position="325"/>
    </location>
</feature>
<feature type="compositionally biased region" description="Polar residues" evidence="1">
    <location>
        <begin position="160"/>
        <end position="173"/>
    </location>
</feature>
<evidence type="ECO:0000256" key="1">
    <source>
        <dbReference type="SAM" id="MobiDB-lite"/>
    </source>
</evidence>
<feature type="compositionally biased region" description="Basic and acidic residues" evidence="1">
    <location>
        <begin position="49"/>
        <end position="67"/>
    </location>
</feature>
<protein>
    <submittedName>
        <fullName evidence="2">Uncharacterized protein</fullName>
    </submittedName>
</protein>
<organism evidence="2 3">
    <name type="scientific">Melanomma pulvis-pyrius CBS 109.77</name>
    <dbReference type="NCBI Taxonomy" id="1314802"/>
    <lineage>
        <taxon>Eukaryota</taxon>
        <taxon>Fungi</taxon>
        <taxon>Dikarya</taxon>
        <taxon>Ascomycota</taxon>
        <taxon>Pezizomycotina</taxon>
        <taxon>Dothideomycetes</taxon>
        <taxon>Pleosporomycetidae</taxon>
        <taxon>Pleosporales</taxon>
        <taxon>Melanommataceae</taxon>
        <taxon>Melanomma</taxon>
    </lineage>
</organism>
<feature type="compositionally biased region" description="Polar residues" evidence="1">
    <location>
        <begin position="253"/>
        <end position="265"/>
    </location>
</feature>
<dbReference type="AlphaFoldDB" id="A0A6A6XVN8"/>
<proteinExistence type="predicted"/>